<dbReference type="AlphaFoldDB" id="A0A9D4QPL6"/>
<sequence>HVSHVGLKQARDLATNLIQTVQQEYASFQQSLVMIPPPNMVPQPPPMTVPPPTVVSMAQPPPLLPGHQVMTSMPPPTMMHHPPPLQSTYSYITQGPGVSLPAPGVVIPQLATSPSPGHMMQPPMQTFVPPSSQPLQLVHSSDQQYMGGQPPQQVFVSAGGPGQPGTMVLTTVQQHMQQPQMLPQGAIQYQQSGPAPPMGSMPQTLIHAPPGSMPQTLVSAPPGMHHQTVPVQVSYQSQHQQIMAPPGMVSTQQFIPHTVYQTSIPQTSVTVLQPAPSPQPYQLPPPGHLEPQPLGSPQQMVQQPPPASGPWGGPVVSYASGSTGAPILTHQPPPHSTVVYSVPQYSQSGEYTFSMTPPQSVAMVTSSSVPMVTSAPSNYVYKPGPIEEPRRRFTEERDDKLPEGLLGYEHGPPHLTNLMVQAGQQHNQSPSHHPGYQPYVKTSAAV</sequence>
<evidence type="ECO:0000256" key="1">
    <source>
        <dbReference type="SAM" id="MobiDB-lite"/>
    </source>
</evidence>
<name>A0A9D4QPL6_DREPO</name>
<reference evidence="2" key="1">
    <citation type="journal article" date="2019" name="bioRxiv">
        <title>The Genome of the Zebra Mussel, Dreissena polymorpha: A Resource for Invasive Species Research.</title>
        <authorList>
            <person name="McCartney M.A."/>
            <person name="Auch B."/>
            <person name="Kono T."/>
            <person name="Mallez S."/>
            <person name="Zhang Y."/>
            <person name="Obille A."/>
            <person name="Becker A."/>
            <person name="Abrahante J.E."/>
            <person name="Garbe J."/>
            <person name="Badalamenti J.P."/>
            <person name="Herman A."/>
            <person name="Mangelson H."/>
            <person name="Liachko I."/>
            <person name="Sullivan S."/>
            <person name="Sone E.D."/>
            <person name="Koren S."/>
            <person name="Silverstein K.A.T."/>
            <person name="Beckman K.B."/>
            <person name="Gohl D.M."/>
        </authorList>
    </citation>
    <scope>NUCLEOTIDE SEQUENCE</scope>
    <source>
        <strain evidence="2">Duluth1</strain>
        <tissue evidence="2">Whole animal</tissue>
    </source>
</reference>
<proteinExistence type="predicted"/>
<evidence type="ECO:0000313" key="2">
    <source>
        <dbReference type="EMBL" id="KAH3837750.1"/>
    </source>
</evidence>
<feature type="region of interest" description="Disordered" evidence="1">
    <location>
        <begin position="271"/>
        <end position="311"/>
    </location>
</feature>
<accession>A0A9D4QPL6</accession>
<organism evidence="2 3">
    <name type="scientific">Dreissena polymorpha</name>
    <name type="common">Zebra mussel</name>
    <name type="synonym">Mytilus polymorpha</name>
    <dbReference type="NCBI Taxonomy" id="45954"/>
    <lineage>
        <taxon>Eukaryota</taxon>
        <taxon>Metazoa</taxon>
        <taxon>Spiralia</taxon>
        <taxon>Lophotrochozoa</taxon>
        <taxon>Mollusca</taxon>
        <taxon>Bivalvia</taxon>
        <taxon>Autobranchia</taxon>
        <taxon>Heteroconchia</taxon>
        <taxon>Euheterodonta</taxon>
        <taxon>Imparidentia</taxon>
        <taxon>Neoheterodontei</taxon>
        <taxon>Myida</taxon>
        <taxon>Dreissenoidea</taxon>
        <taxon>Dreissenidae</taxon>
        <taxon>Dreissena</taxon>
    </lineage>
</organism>
<protein>
    <submittedName>
        <fullName evidence="2">Uncharacterized protein</fullName>
    </submittedName>
</protein>
<comment type="caution">
    <text evidence="2">The sequence shown here is derived from an EMBL/GenBank/DDBJ whole genome shotgun (WGS) entry which is preliminary data.</text>
</comment>
<feature type="compositionally biased region" description="Pro residues" evidence="1">
    <location>
        <begin position="275"/>
        <end position="288"/>
    </location>
</feature>
<evidence type="ECO:0000313" key="3">
    <source>
        <dbReference type="Proteomes" id="UP000828390"/>
    </source>
</evidence>
<dbReference type="EMBL" id="JAIWYP010000004">
    <property type="protein sequence ID" value="KAH3837750.1"/>
    <property type="molecule type" value="Genomic_DNA"/>
</dbReference>
<dbReference type="Proteomes" id="UP000828390">
    <property type="component" value="Unassembled WGS sequence"/>
</dbReference>
<reference evidence="2" key="2">
    <citation type="submission" date="2020-11" db="EMBL/GenBank/DDBJ databases">
        <authorList>
            <person name="McCartney M.A."/>
            <person name="Auch B."/>
            <person name="Kono T."/>
            <person name="Mallez S."/>
            <person name="Becker A."/>
            <person name="Gohl D.M."/>
            <person name="Silverstein K.A.T."/>
            <person name="Koren S."/>
            <person name="Bechman K.B."/>
            <person name="Herman A."/>
            <person name="Abrahante J.E."/>
            <person name="Garbe J."/>
        </authorList>
    </citation>
    <scope>NUCLEOTIDE SEQUENCE</scope>
    <source>
        <strain evidence="2">Duluth1</strain>
        <tissue evidence="2">Whole animal</tissue>
    </source>
</reference>
<gene>
    <name evidence="2" type="ORF">DPMN_111151</name>
</gene>
<feature type="region of interest" description="Disordered" evidence="1">
    <location>
        <begin position="425"/>
        <end position="446"/>
    </location>
</feature>
<keyword evidence="3" id="KW-1185">Reference proteome</keyword>
<feature type="non-terminal residue" evidence="2">
    <location>
        <position position="1"/>
    </location>
</feature>